<reference evidence="1 2" key="1">
    <citation type="submission" date="2018-11" db="EMBL/GenBank/DDBJ databases">
        <authorList>
            <consortium name="Pathogen Informatics"/>
        </authorList>
    </citation>
    <scope>NUCLEOTIDE SEQUENCE [LARGE SCALE GENOMIC DNA]</scope>
</reference>
<protein>
    <submittedName>
        <fullName evidence="1">Uncharacterized protein</fullName>
    </submittedName>
</protein>
<organism evidence="1 2">
    <name type="scientific">Brugia timori</name>
    <dbReference type="NCBI Taxonomy" id="42155"/>
    <lineage>
        <taxon>Eukaryota</taxon>
        <taxon>Metazoa</taxon>
        <taxon>Ecdysozoa</taxon>
        <taxon>Nematoda</taxon>
        <taxon>Chromadorea</taxon>
        <taxon>Rhabditida</taxon>
        <taxon>Spirurina</taxon>
        <taxon>Spiruromorpha</taxon>
        <taxon>Filarioidea</taxon>
        <taxon>Onchocercidae</taxon>
        <taxon>Brugia</taxon>
    </lineage>
</organism>
<keyword evidence="2" id="KW-1185">Reference proteome</keyword>
<accession>A0A3P7ZJR1</accession>
<proteinExistence type="predicted"/>
<evidence type="ECO:0000313" key="1">
    <source>
        <dbReference type="EMBL" id="VDO49595.1"/>
    </source>
</evidence>
<dbReference type="AlphaFoldDB" id="A0A3P7ZJR1"/>
<evidence type="ECO:0000313" key="2">
    <source>
        <dbReference type="Proteomes" id="UP000280834"/>
    </source>
</evidence>
<dbReference type="EMBL" id="UZAG01021214">
    <property type="protein sequence ID" value="VDO49595.1"/>
    <property type="molecule type" value="Genomic_DNA"/>
</dbReference>
<dbReference type="Proteomes" id="UP000280834">
    <property type="component" value="Unassembled WGS sequence"/>
</dbReference>
<gene>
    <name evidence="1" type="ORF">BTMF_LOCUS14460</name>
</gene>
<sequence>MTTIRINKCQMSIHQKELCMGLHPAFLSLPAPILTVPSSVKKMLFVLRSLKLKRNKNHNGSKTTIHQIYWYISELQNYE</sequence>
<name>A0A3P7ZJR1_9BILA</name>